<dbReference type="SMART" id="SM00181">
    <property type="entry name" value="EGF"/>
    <property type="match status" value="1"/>
</dbReference>
<dbReference type="PANTHER" id="PTHR10740:SF1">
    <property type="entry name" value="PROTRANSFORMING GROWTH FACTOR ALPHA"/>
    <property type="match status" value="1"/>
</dbReference>
<sequence length="160" mass="17664">MGRLIWDVIFFLTGSVFTYGQVQENPTTTSAKHPLVAAAVRSHFDDCPDSHSQFCFHGTCRFLIQEETPACVCHPGFVGMRCEHADLLAVVATNQKQQTMTTLLVMCIICCVLLILIFTLLHCCQRCGTCGCGRTLAFDPEKPSNLLKRGAICCLFESVV</sequence>
<feature type="signal peptide" evidence="9">
    <location>
        <begin position="1"/>
        <end position="20"/>
    </location>
</feature>
<dbReference type="PRINTS" id="PR00009">
    <property type="entry name" value="EGFTGF"/>
</dbReference>
<dbReference type="PROSITE" id="PS00022">
    <property type="entry name" value="EGF_1"/>
    <property type="match status" value="1"/>
</dbReference>
<dbReference type="GO" id="GO:0007173">
    <property type="term" value="P:epidermal growth factor receptor signaling pathway"/>
    <property type="evidence" value="ECO:0007669"/>
    <property type="project" value="TreeGrafter"/>
</dbReference>
<dbReference type="InterPro" id="IPR000742">
    <property type="entry name" value="EGF"/>
</dbReference>
<keyword evidence="8" id="KW-0812">Transmembrane</keyword>
<dbReference type="GO" id="GO:0008083">
    <property type="term" value="F:growth factor activity"/>
    <property type="evidence" value="ECO:0007669"/>
    <property type="project" value="UniProtKB-KW"/>
</dbReference>
<keyword evidence="3 7" id="KW-0245">EGF-like domain</keyword>
<evidence type="ECO:0000256" key="5">
    <source>
        <dbReference type="ARBA" id="ARBA00023157"/>
    </source>
</evidence>
<comment type="subcellular location">
    <subcellularLocation>
        <location evidence="1">Secreted</location>
        <location evidence="1">Extracellular space</location>
    </subcellularLocation>
</comment>
<evidence type="ECO:0000256" key="6">
    <source>
        <dbReference type="ARBA" id="ARBA00023246"/>
    </source>
</evidence>
<evidence type="ECO:0000256" key="8">
    <source>
        <dbReference type="SAM" id="Phobius"/>
    </source>
</evidence>
<dbReference type="Gene3D" id="2.10.25.10">
    <property type="entry name" value="Laminin"/>
    <property type="match status" value="1"/>
</dbReference>
<dbReference type="EMBL" id="JAFIRN010000010">
    <property type="protein sequence ID" value="KAG5840953.1"/>
    <property type="molecule type" value="Genomic_DNA"/>
</dbReference>
<keyword evidence="8" id="KW-0472">Membrane</keyword>
<feature type="transmembrane region" description="Helical" evidence="8">
    <location>
        <begin position="103"/>
        <end position="121"/>
    </location>
</feature>
<dbReference type="PROSITE" id="PS50026">
    <property type="entry name" value="EGF_3"/>
    <property type="match status" value="1"/>
</dbReference>
<keyword evidence="5 7" id="KW-1015">Disulfide bond</keyword>
<keyword evidence="8" id="KW-1133">Transmembrane helix</keyword>
<accession>A0A9D3M8P1</accession>
<organism evidence="11 12">
    <name type="scientific">Anguilla anguilla</name>
    <name type="common">European freshwater eel</name>
    <name type="synonym">Muraena anguilla</name>
    <dbReference type="NCBI Taxonomy" id="7936"/>
    <lineage>
        <taxon>Eukaryota</taxon>
        <taxon>Metazoa</taxon>
        <taxon>Chordata</taxon>
        <taxon>Craniata</taxon>
        <taxon>Vertebrata</taxon>
        <taxon>Euteleostomi</taxon>
        <taxon>Actinopterygii</taxon>
        <taxon>Neopterygii</taxon>
        <taxon>Teleostei</taxon>
        <taxon>Anguilliformes</taxon>
        <taxon>Anguillidae</taxon>
        <taxon>Anguilla</taxon>
    </lineage>
</organism>
<dbReference type="PROSITE" id="PS01186">
    <property type="entry name" value="EGF_2"/>
    <property type="match status" value="1"/>
</dbReference>
<evidence type="ECO:0000313" key="11">
    <source>
        <dbReference type="EMBL" id="KAG5840953.1"/>
    </source>
</evidence>
<evidence type="ECO:0000256" key="1">
    <source>
        <dbReference type="ARBA" id="ARBA00004239"/>
    </source>
</evidence>
<dbReference type="GO" id="GO:0051781">
    <property type="term" value="P:positive regulation of cell division"/>
    <property type="evidence" value="ECO:0007669"/>
    <property type="project" value="UniProtKB-KW"/>
</dbReference>
<feature type="chain" id="PRO_5038394468" description="EGF-like domain-containing protein" evidence="9">
    <location>
        <begin position="21"/>
        <end position="160"/>
    </location>
</feature>
<dbReference type="Proteomes" id="UP001044222">
    <property type="component" value="Chromosome 10"/>
</dbReference>
<evidence type="ECO:0000256" key="7">
    <source>
        <dbReference type="PROSITE-ProRule" id="PRU00076"/>
    </source>
</evidence>
<gene>
    <name evidence="11" type="ORF">ANANG_G00194380</name>
</gene>
<evidence type="ECO:0000259" key="10">
    <source>
        <dbReference type="PROSITE" id="PS50026"/>
    </source>
</evidence>
<feature type="domain" description="EGF-like" evidence="10">
    <location>
        <begin position="43"/>
        <end position="83"/>
    </location>
</feature>
<dbReference type="GO" id="GO:0005615">
    <property type="term" value="C:extracellular space"/>
    <property type="evidence" value="ECO:0007669"/>
    <property type="project" value="UniProtKB-ARBA"/>
</dbReference>
<evidence type="ECO:0000256" key="4">
    <source>
        <dbReference type="ARBA" id="ARBA00023030"/>
    </source>
</evidence>
<keyword evidence="9" id="KW-0732">Signal</keyword>
<evidence type="ECO:0000256" key="9">
    <source>
        <dbReference type="SAM" id="SignalP"/>
    </source>
</evidence>
<dbReference type="FunFam" id="2.10.25.10:FF:000182">
    <property type="entry name" value="Protransforming growth factor alpha"/>
    <property type="match status" value="1"/>
</dbReference>
<dbReference type="GO" id="GO:0045840">
    <property type="term" value="P:positive regulation of mitotic nuclear division"/>
    <property type="evidence" value="ECO:0007669"/>
    <property type="project" value="TreeGrafter"/>
</dbReference>
<dbReference type="GO" id="GO:0005154">
    <property type="term" value="F:epidermal growth factor receptor binding"/>
    <property type="evidence" value="ECO:0007669"/>
    <property type="project" value="TreeGrafter"/>
</dbReference>
<keyword evidence="4" id="KW-0339">Growth factor</keyword>
<dbReference type="AlphaFoldDB" id="A0A9D3M8P1"/>
<dbReference type="SUPFAM" id="SSF57196">
    <property type="entry name" value="EGF/Laminin"/>
    <property type="match status" value="1"/>
</dbReference>
<dbReference type="PANTHER" id="PTHR10740">
    <property type="entry name" value="TRANSFORMING GROWTH FACTOR ALPHA"/>
    <property type="match status" value="1"/>
</dbReference>
<reference evidence="11" key="1">
    <citation type="submission" date="2021-01" db="EMBL/GenBank/DDBJ databases">
        <title>A chromosome-scale assembly of European eel, Anguilla anguilla.</title>
        <authorList>
            <person name="Henkel C."/>
            <person name="Jong-Raadsen S.A."/>
            <person name="Dufour S."/>
            <person name="Weltzien F.-A."/>
            <person name="Palstra A.P."/>
            <person name="Pelster B."/>
            <person name="Spaink H.P."/>
            <person name="Van Den Thillart G.E."/>
            <person name="Jansen H."/>
            <person name="Zahm M."/>
            <person name="Klopp C."/>
            <person name="Cedric C."/>
            <person name="Louis A."/>
            <person name="Berthelot C."/>
            <person name="Parey E."/>
            <person name="Roest Crollius H."/>
            <person name="Montfort J."/>
            <person name="Robinson-Rechavi M."/>
            <person name="Bucao C."/>
            <person name="Bouchez O."/>
            <person name="Gislard M."/>
            <person name="Lluch J."/>
            <person name="Milhes M."/>
            <person name="Lampietro C."/>
            <person name="Lopez Roques C."/>
            <person name="Donnadieu C."/>
            <person name="Braasch I."/>
            <person name="Desvignes T."/>
            <person name="Postlethwait J."/>
            <person name="Bobe J."/>
            <person name="Guiguen Y."/>
            <person name="Dirks R."/>
        </authorList>
    </citation>
    <scope>NUCLEOTIDE SEQUENCE</scope>
    <source>
        <strain evidence="11">Tag_6206</strain>
        <tissue evidence="11">Liver</tissue>
    </source>
</reference>
<evidence type="ECO:0000256" key="2">
    <source>
        <dbReference type="ARBA" id="ARBA00022525"/>
    </source>
</evidence>
<feature type="disulfide bond" evidence="7">
    <location>
        <begin position="73"/>
        <end position="82"/>
    </location>
</feature>
<comment type="caution">
    <text evidence="7">Lacks conserved residue(s) required for the propagation of feature annotation.</text>
</comment>
<protein>
    <recommendedName>
        <fullName evidence="10">EGF-like domain-containing protein</fullName>
    </recommendedName>
</protein>
<evidence type="ECO:0000256" key="3">
    <source>
        <dbReference type="ARBA" id="ARBA00022536"/>
    </source>
</evidence>
<evidence type="ECO:0000313" key="12">
    <source>
        <dbReference type="Proteomes" id="UP001044222"/>
    </source>
</evidence>
<name>A0A9D3M8P1_ANGAN</name>
<comment type="caution">
    <text evidence="11">The sequence shown here is derived from an EMBL/GenBank/DDBJ whole genome shotgun (WGS) entry which is preliminary data.</text>
</comment>
<dbReference type="GO" id="GO:0008284">
    <property type="term" value="P:positive regulation of cell population proliferation"/>
    <property type="evidence" value="ECO:0007669"/>
    <property type="project" value="TreeGrafter"/>
</dbReference>
<keyword evidence="12" id="KW-1185">Reference proteome</keyword>
<keyword evidence="2" id="KW-0964">Secreted</keyword>
<keyword evidence="6" id="KW-0497">Mitogen</keyword>
<proteinExistence type="predicted"/>